<dbReference type="PROSITE" id="PS50943">
    <property type="entry name" value="HTH_CROC1"/>
    <property type="match status" value="1"/>
</dbReference>
<evidence type="ECO:0000313" key="2">
    <source>
        <dbReference type="EMBL" id="QEM03039.1"/>
    </source>
</evidence>
<dbReference type="InterPro" id="IPR010982">
    <property type="entry name" value="Lambda_DNA-bd_dom_sf"/>
</dbReference>
<organism evidence="2 4">
    <name type="scientific">Mucilaginibacter rubeus</name>
    <dbReference type="NCBI Taxonomy" id="2027860"/>
    <lineage>
        <taxon>Bacteria</taxon>
        <taxon>Pseudomonadati</taxon>
        <taxon>Bacteroidota</taxon>
        <taxon>Sphingobacteriia</taxon>
        <taxon>Sphingobacteriales</taxon>
        <taxon>Sphingobacteriaceae</taxon>
        <taxon>Mucilaginibacter</taxon>
    </lineage>
</organism>
<dbReference type="Gene3D" id="1.10.260.40">
    <property type="entry name" value="lambda repressor-like DNA-binding domains"/>
    <property type="match status" value="1"/>
</dbReference>
<dbReference type="Proteomes" id="UP000250557">
    <property type="component" value="Chromosome"/>
</dbReference>
<sequence length="100" mass="11302">MKKNDNLITLDDFIVKEYGHKGTPKREEFEQGYEEFKLGVLIHEARKAKGLTQTELADKCGTTKAYISKVENDVQDVRVATLRKIIEVGLGGHLELSIKL</sequence>
<dbReference type="EMBL" id="CP043451">
    <property type="protein sequence ID" value="QEM03039.1"/>
    <property type="molecule type" value="Genomic_DNA"/>
</dbReference>
<keyword evidence="5" id="KW-1185">Reference proteome</keyword>
<feature type="domain" description="HTH cro/C1-type" evidence="1">
    <location>
        <begin position="42"/>
        <end position="88"/>
    </location>
</feature>
<reference evidence="3 5" key="2">
    <citation type="submission" date="2021-03" db="EMBL/GenBank/DDBJ databases">
        <title>Mucilaginibacter strains isolated from gold and copper mining confer multi heavy-metal resistance.</title>
        <authorList>
            <person name="Li Y."/>
        </authorList>
    </citation>
    <scope>NUCLEOTIDE SEQUENCE [LARGE SCALE GENOMIC DNA]</scope>
    <source>
        <strain evidence="3 5">P2-4</strain>
    </source>
</reference>
<dbReference type="CDD" id="cd00093">
    <property type="entry name" value="HTH_XRE"/>
    <property type="match status" value="1"/>
</dbReference>
<evidence type="ECO:0000313" key="3">
    <source>
        <dbReference type="EMBL" id="QTE48213.1"/>
    </source>
</evidence>
<dbReference type="RefSeq" id="WP_112658519.1">
    <property type="nucleotide sequence ID" value="NZ_CP043451.1"/>
</dbReference>
<gene>
    <name evidence="2" type="ORF">DIU31_005715</name>
    <name evidence="3" type="ORF">J3L21_22010</name>
</gene>
<evidence type="ECO:0000313" key="4">
    <source>
        <dbReference type="Proteomes" id="UP000250557"/>
    </source>
</evidence>
<dbReference type="SMART" id="SM00530">
    <property type="entry name" value="HTH_XRE"/>
    <property type="match status" value="1"/>
</dbReference>
<proteinExistence type="predicted"/>
<dbReference type="SUPFAM" id="SSF47413">
    <property type="entry name" value="lambda repressor-like DNA-binding domains"/>
    <property type="match status" value="1"/>
</dbReference>
<protein>
    <submittedName>
        <fullName evidence="2">Helix-turn-helix transcriptional regulator</fullName>
    </submittedName>
</protein>
<evidence type="ECO:0000313" key="5">
    <source>
        <dbReference type="Proteomes" id="UP000663940"/>
    </source>
</evidence>
<dbReference type="Proteomes" id="UP000663940">
    <property type="component" value="Chromosome"/>
</dbReference>
<dbReference type="AlphaFoldDB" id="A0AAE6JC92"/>
<dbReference type="GO" id="GO:0003677">
    <property type="term" value="F:DNA binding"/>
    <property type="evidence" value="ECO:0007669"/>
    <property type="project" value="InterPro"/>
</dbReference>
<dbReference type="Pfam" id="PF01381">
    <property type="entry name" value="HTH_3"/>
    <property type="match status" value="1"/>
</dbReference>
<reference evidence="2 4" key="1">
    <citation type="submission" date="2019-08" db="EMBL/GenBank/DDBJ databases">
        <title>Comparative genome analysis confer to the adaptation heavy metal polluted environment.</title>
        <authorList>
            <person name="Li Y."/>
        </authorList>
    </citation>
    <scope>NUCLEOTIDE SEQUENCE [LARGE SCALE GENOMIC DNA]</scope>
    <source>
        <strain evidence="2 4">P2</strain>
    </source>
</reference>
<accession>A0AAE6JC92</accession>
<name>A0AAE6JC92_9SPHI</name>
<evidence type="ECO:0000259" key="1">
    <source>
        <dbReference type="PROSITE" id="PS50943"/>
    </source>
</evidence>
<dbReference type="InterPro" id="IPR001387">
    <property type="entry name" value="Cro/C1-type_HTH"/>
</dbReference>
<dbReference type="EMBL" id="CP071880">
    <property type="protein sequence ID" value="QTE48213.1"/>
    <property type="molecule type" value="Genomic_DNA"/>
</dbReference>